<dbReference type="InterPro" id="IPR047215">
    <property type="entry name" value="Galactose_mutarotase-like"/>
</dbReference>
<protein>
    <submittedName>
        <fullName evidence="5">Aldose 1-epimerase</fullName>
    </submittedName>
</protein>
<dbReference type="SUPFAM" id="SSF74650">
    <property type="entry name" value="Galactose mutarotase-like"/>
    <property type="match status" value="1"/>
</dbReference>
<keyword evidence="3" id="KW-0119">Carbohydrate metabolism</keyword>
<evidence type="ECO:0000256" key="4">
    <source>
        <dbReference type="SAM" id="SignalP"/>
    </source>
</evidence>
<dbReference type="Pfam" id="PF01263">
    <property type="entry name" value="Aldose_epim"/>
    <property type="match status" value="1"/>
</dbReference>
<proteinExistence type="inferred from homology"/>
<dbReference type="PANTHER" id="PTHR10091:SF6">
    <property type="entry name" value="1-EPIMERASE, PUTATIVE (AFU_ORTHOLOGUE AFUA_3G13240)-RELATED"/>
    <property type="match status" value="1"/>
</dbReference>
<dbReference type="InterPro" id="IPR011013">
    <property type="entry name" value="Gal_mutarotase_sf_dom"/>
</dbReference>
<feature type="signal peptide" evidence="4">
    <location>
        <begin position="1"/>
        <end position="18"/>
    </location>
</feature>
<name>A0AA40JZM7_9PEZI</name>
<dbReference type="GO" id="GO:0033499">
    <property type="term" value="P:galactose catabolic process via UDP-galactose, Leloir pathway"/>
    <property type="evidence" value="ECO:0007669"/>
    <property type="project" value="TreeGrafter"/>
</dbReference>
<evidence type="ECO:0000256" key="1">
    <source>
        <dbReference type="ARBA" id="ARBA00006206"/>
    </source>
</evidence>
<dbReference type="EMBL" id="JAUKUD010000006">
    <property type="protein sequence ID" value="KAK0740850.1"/>
    <property type="molecule type" value="Genomic_DNA"/>
</dbReference>
<organism evidence="5 6">
    <name type="scientific">Schizothecium vesticola</name>
    <dbReference type="NCBI Taxonomy" id="314040"/>
    <lineage>
        <taxon>Eukaryota</taxon>
        <taxon>Fungi</taxon>
        <taxon>Dikarya</taxon>
        <taxon>Ascomycota</taxon>
        <taxon>Pezizomycotina</taxon>
        <taxon>Sordariomycetes</taxon>
        <taxon>Sordariomycetidae</taxon>
        <taxon>Sordariales</taxon>
        <taxon>Schizotheciaceae</taxon>
        <taxon>Schizothecium</taxon>
    </lineage>
</organism>
<dbReference type="PANTHER" id="PTHR10091">
    <property type="entry name" value="ALDOSE-1-EPIMERASE"/>
    <property type="match status" value="1"/>
</dbReference>
<evidence type="ECO:0000256" key="3">
    <source>
        <dbReference type="ARBA" id="ARBA00023277"/>
    </source>
</evidence>
<sequence length="406" mass="44626">MRSSLLSIAALLLGVVSAAPADPKPATAAVPKPDADGKYWIHGKGISAAFVPYGASISDLLIKDKNGVVRDIVMGFDNATHYTLDKAHAHLNGVPGRYANRIKNSTFEIDGVRYKVAANDNKTPEHPQGLNTLHGGPDGWDWRNFTVSAYTNSSITFSIVDPDGKEGFPGEVVSFITYSLGDMTWDFKMVAIATTKKTPIMLTNHGYFNLDGFSNDQTNLALNHTFHLPYSGQRVDVDDILIPTGDILANKKGSVNDFWSKPKQIGASFNDPEIINNCGGGCVGYDNCWLVNRAQNGPYDWRKDGYVASLSSAWSGIKLDIYSDQEAFQMYTCNFQDGTMPLKKSQGLKDNAKFPRTIPKYGCLVLEVQEWIDAINQPQWGRSSKQIFEPGGDPYVLQASYRFSVA</sequence>
<evidence type="ECO:0000256" key="2">
    <source>
        <dbReference type="ARBA" id="ARBA00023235"/>
    </source>
</evidence>
<dbReference type="GO" id="GO:0004034">
    <property type="term" value="F:aldose 1-epimerase activity"/>
    <property type="evidence" value="ECO:0007669"/>
    <property type="project" value="TreeGrafter"/>
</dbReference>
<accession>A0AA40JZM7</accession>
<dbReference type="AlphaFoldDB" id="A0AA40JZM7"/>
<dbReference type="CDD" id="cd09019">
    <property type="entry name" value="galactose_mutarotase_like"/>
    <property type="match status" value="1"/>
</dbReference>
<feature type="chain" id="PRO_5041205299" evidence="4">
    <location>
        <begin position="19"/>
        <end position="406"/>
    </location>
</feature>
<gene>
    <name evidence="5" type="ORF">B0T18DRAFT_331114</name>
</gene>
<dbReference type="InterPro" id="IPR008183">
    <property type="entry name" value="Aldose_1/G6P_1-epimerase"/>
</dbReference>
<reference evidence="5" key="1">
    <citation type="submission" date="2023-06" db="EMBL/GenBank/DDBJ databases">
        <title>Genome-scale phylogeny and comparative genomics of the fungal order Sordariales.</title>
        <authorList>
            <consortium name="Lawrence Berkeley National Laboratory"/>
            <person name="Hensen N."/>
            <person name="Bonometti L."/>
            <person name="Westerberg I."/>
            <person name="Brannstrom I.O."/>
            <person name="Guillou S."/>
            <person name="Cros-Aarteil S."/>
            <person name="Calhoun S."/>
            <person name="Haridas S."/>
            <person name="Kuo A."/>
            <person name="Mondo S."/>
            <person name="Pangilinan J."/>
            <person name="Riley R."/>
            <person name="LaButti K."/>
            <person name="Andreopoulos B."/>
            <person name="Lipzen A."/>
            <person name="Chen C."/>
            <person name="Yanf M."/>
            <person name="Daum C."/>
            <person name="Ng V."/>
            <person name="Clum A."/>
            <person name="Steindorff A."/>
            <person name="Ohm R."/>
            <person name="Martin F."/>
            <person name="Silar P."/>
            <person name="Natvig D."/>
            <person name="Lalanne C."/>
            <person name="Gautier V."/>
            <person name="Ament-velasquez S.L."/>
            <person name="Kruys A."/>
            <person name="Hutchinson M.I."/>
            <person name="Powell A.J."/>
            <person name="Barry K."/>
            <person name="Miller A.N."/>
            <person name="Grigoriev I.V."/>
            <person name="Debuchy R."/>
            <person name="Gladieux P."/>
            <person name="Thoren M.H."/>
            <person name="Johannesson H."/>
        </authorList>
    </citation>
    <scope>NUCLEOTIDE SEQUENCE</scope>
    <source>
        <strain evidence="5">SMH3187-1</strain>
    </source>
</reference>
<keyword evidence="2" id="KW-0413">Isomerase</keyword>
<dbReference type="GO" id="GO:0030246">
    <property type="term" value="F:carbohydrate binding"/>
    <property type="evidence" value="ECO:0007669"/>
    <property type="project" value="InterPro"/>
</dbReference>
<keyword evidence="6" id="KW-1185">Reference proteome</keyword>
<comment type="similarity">
    <text evidence="1">Belongs to the aldose epimerase family.</text>
</comment>
<dbReference type="InterPro" id="IPR014718">
    <property type="entry name" value="GH-type_carb-bd"/>
</dbReference>
<dbReference type="FunFam" id="2.70.98.10:FF:000014">
    <property type="entry name" value="Aldose 1-epimerase, putative"/>
    <property type="match status" value="1"/>
</dbReference>
<dbReference type="GO" id="GO:0006006">
    <property type="term" value="P:glucose metabolic process"/>
    <property type="evidence" value="ECO:0007669"/>
    <property type="project" value="TreeGrafter"/>
</dbReference>
<dbReference type="Gene3D" id="2.70.98.10">
    <property type="match status" value="1"/>
</dbReference>
<keyword evidence="4" id="KW-0732">Signal</keyword>
<comment type="caution">
    <text evidence="5">The sequence shown here is derived from an EMBL/GenBank/DDBJ whole genome shotgun (WGS) entry which is preliminary data.</text>
</comment>
<evidence type="ECO:0000313" key="6">
    <source>
        <dbReference type="Proteomes" id="UP001172155"/>
    </source>
</evidence>
<evidence type="ECO:0000313" key="5">
    <source>
        <dbReference type="EMBL" id="KAK0740850.1"/>
    </source>
</evidence>
<dbReference type="Proteomes" id="UP001172155">
    <property type="component" value="Unassembled WGS sequence"/>
</dbReference>